<organism evidence="1 2">
    <name type="scientific">Chitinophaga skermanii</name>
    <dbReference type="NCBI Taxonomy" id="331697"/>
    <lineage>
        <taxon>Bacteria</taxon>
        <taxon>Pseudomonadati</taxon>
        <taxon>Bacteroidota</taxon>
        <taxon>Chitinophagia</taxon>
        <taxon>Chitinophagales</taxon>
        <taxon>Chitinophagaceae</taxon>
        <taxon>Chitinophaga</taxon>
    </lineage>
</organism>
<comment type="caution">
    <text evidence="1">The sequence shown here is derived from an EMBL/GenBank/DDBJ whole genome shotgun (WGS) entry which is preliminary data.</text>
</comment>
<name>A0A327Q536_9BACT</name>
<dbReference type="RefSeq" id="WP_148707480.1">
    <property type="nucleotide sequence ID" value="NZ_QLLL01000020.1"/>
</dbReference>
<accession>A0A327Q536</accession>
<dbReference type="AlphaFoldDB" id="A0A327Q536"/>
<dbReference type="Proteomes" id="UP000249547">
    <property type="component" value="Unassembled WGS sequence"/>
</dbReference>
<keyword evidence="2" id="KW-1185">Reference proteome</keyword>
<reference evidence="1 2" key="1">
    <citation type="submission" date="2018-06" db="EMBL/GenBank/DDBJ databases">
        <title>Genomic Encyclopedia of Archaeal and Bacterial Type Strains, Phase II (KMG-II): from individual species to whole genera.</title>
        <authorList>
            <person name="Goeker M."/>
        </authorList>
    </citation>
    <scope>NUCLEOTIDE SEQUENCE [LARGE SCALE GENOMIC DNA]</scope>
    <source>
        <strain evidence="1 2">DSM 23857</strain>
    </source>
</reference>
<evidence type="ECO:0000313" key="2">
    <source>
        <dbReference type="Proteomes" id="UP000249547"/>
    </source>
</evidence>
<proteinExistence type="predicted"/>
<sequence>MLLEDHIFDIINQISGRFSQDEINIKVAATYAKVFTSSSFSTAFFRVINQLRDNLKIEVTHQSTFYSFTNKKTDKIVVTYEPEFLFGKCLIGGPPTPLNEIEDAKLKENEKKVVLSTQPSKKGRKNIKCCKDIGDNVSLPAAGDPAHQDKVLPGELAI</sequence>
<protein>
    <submittedName>
        <fullName evidence="1">Uncharacterized protein</fullName>
    </submittedName>
</protein>
<gene>
    <name evidence="1" type="ORF">LX64_05198</name>
</gene>
<feature type="non-terminal residue" evidence="1">
    <location>
        <position position="158"/>
    </location>
</feature>
<evidence type="ECO:0000313" key="1">
    <source>
        <dbReference type="EMBL" id="RAI96976.1"/>
    </source>
</evidence>
<dbReference type="EMBL" id="QLLL01000020">
    <property type="protein sequence ID" value="RAI96976.1"/>
    <property type="molecule type" value="Genomic_DNA"/>
</dbReference>